<proteinExistence type="predicted"/>
<dbReference type="PROSITE" id="PS51186">
    <property type="entry name" value="GNAT"/>
    <property type="match status" value="1"/>
</dbReference>
<dbReference type="EMBL" id="CP024201">
    <property type="protein sequence ID" value="ATQ43012.1"/>
    <property type="molecule type" value="Genomic_DNA"/>
</dbReference>
<dbReference type="SUPFAM" id="SSF55729">
    <property type="entry name" value="Acyl-CoA N-acyltransferases (Nat)"/>
    <property type="match status" value="1"/>
</dbReference>
<dbReference type="Gene3D" id="3.40.630.30">
    <property type="match status" value="1"/>
</dbReference>
<dbReference type="RefSeq" id="WP_099622263.1">
    <property type="nucleotide sequence ID" value="NZ_CP024201.1"/>
</dbReference>
<accession>A0A2D2AYE3</accession>
<name>A0A2D2AYE3_9CAUL</name>
<feature type="domain" description="N-acetyltransferase" evidence="1">
    <location>
        <begin position="8"/>
        <end position="165"/>
    </location>
</feature>
<dbReference type="InterPro" id="IPR051531">
    <property type="entry name" value="N-acetyltransferase"/>
</dbReference>
<dbReference type="PANTHER" id="PTHR43792:SF1">
    <property type="entry name" value="N-ACETYLTRANSFERASE DOMAIN-CONTAINING PROTEIN"/>
    <property type="match status" value="1"/>
</dbReference>
<evidence type="ECO:0000313" key="3">
    <source>
        <dbReference type="Proteomes" id="UP000228945"/>
    </source>
</evidence>
<dbReference type="GO" id="GO:0016747">
    <property type="term" value="F:acyltransferase activity, transferring groups other than amino-acyl groups"/>
    <property type="evidence" value="ECO:0007669"/>
    <property type="project" value="InterPro"/>
</dbReference>
<dbReference type="InterPro" id="IPR000182">
    <property type="entry name" value="GNAT_dom"/>
</dbReference>
<sequence>MEIRTERLLLRPARSSDVDGMHAIFSDPEAMAHWSTAPHEDRGQTEAWINLMLDAQAAGPTLDFIIERDGEAIGKVGFWRPPELGYILRRDHWGQGLASEALAAVIRAAFTGGGLEEIHAEVDPNNLASVRLLEKHGFERTGFAPRTLEINGVWFDSLYFVLKRDRDPALKSAGV</sequence>
<dbReference type="CDD" id="cd04301">
    <property type="entry name" value="NAT_SF"/>
    <property type="match status" value="1"/>
</dbReference>
<dbReference type="Pfam" id="PF13302">
    <property type="entry name" value="Acetyltransf_3"/>
    <property type="match status" value="1"/>
</dbReference>
<dbReference type="InterPro" id="IPR016181">
    <property type="entry name" value="Acyl_CoA_acyltransferase"/>
</dbReference>
<dbReference type="KEGG" id="cmb:CSW64_11630"/>
<protein>
    <submittedName>
        <fullName evidence="2">GNAT family N-acetyltransferase</fullName>
    </submittedName>
</protein>
<evidence type="ECO:0000259" key="1">
    <source>
        <dbReference type="PROSITE" id="PS51186"/>
    </source>
</evidence>
<reference evidence="2 3" key="1">
    <citation type="submission" date="2017-10" db="EMBL/GenBank/DDBJ databases">
        <title>Genome sequence of Caulobacter mirabilis FWC38.</title>
        <authorList>
            <person name="Fiebig A."/>
            <person name="Crosson S."/>
        </authorList>
    </citation>
    <scope>NUCLEOTIDE SEQUENCE [LARGE SCALE GENOMIC DNA]</scope>
    <source>
        <strain evidence="2 3">FWC 38</strain>
    </source>
</reference>
<keyword evidence="3" id="KW-1185">Reference proteome</keyword>
<keyword evidence="2" id="KW-0808">Transferase</keyword>
<evidence type="ECO:0000313" key="2">
    <source>
        <dbReference type="EMBL" id="ATQ43012.1"/>
    </source>
</evidence>
<dbReference type="Proteomes" id="UP000228945">
    <property type="component" value="Chromosome"/>
</dbReference>
<dbReference type="AlphaFoldDB" id="A0A2D2AYE3"/>
<dbReference type="PANTHER" id="PTHR43792">
    <property type="entry name" value="GNAT FAMILY, PUTATIVE (AFU_ORTHOLOGUE AFUA_3G00765)-RELATED-RELATED"/>
    <property type="match status" value="1"/>
</dbReference>
<organism evidence="2 3">
    <name type="scientific">Caulobacter mirabilis</name>
    <dbReference type="NCBI Taxonomy" id="69666"/>
    <lineage>
        <taxon>Bacteria</taxon>
        <taxon>Pseudomonadati</taxon>
        <taxon>Pseudomonadota</taxon>
        <taxon>Alphaproteobacteria</taxon>
        <taxon>Caulobacterales</taxon>
        <taxon>Caulobacteraceae</taxon>
        <taxon>Caulobacter</taxon>
    </lineage>
</organism>
<dbReference type="OrthoDB" id="5295305at2"/>
<gene>
    <name evidence="2" type="ORF">CSW64_11630</name>
</gene>